<dbReference type="EMBL" id="CABDVU010000001">
    <property type="protein sequence ID" value="VTN12995.1"/>
    <property type="molecule type" value="Genomic_DNA"/>
</dbReference>
<proteinExistence type="predicted"/>
<keyword evidence="1" id="KW-0456">Lyase</keyword>
<organism evidence="1 2">
    <name type="scientific">Raoultella terrigena</name>
    <name type="common">Klebsiella terrigena</name>
    <dbReference type="NCBI Taxonomy" id="577"/>
    <lineage>
        <taxon>Bacteria</taxon>
        <taxon>Pseudomonadati</taxon>
        <taxon>Pseudomonadota</taxon>
        <taxon>Gammaproteobacteria</taxon>
        <taxon>Enterobacterales</taxon>
        <taxon>Enterobacteriaceae</taxon>
        <taxon>Klebsiella/Raoultella group</taxon>
        <taxon>Raoultella</taxon>
    </lineage>
</organism>
<dbReference type="EC" id="4.3.1.19" evidence="1"/>
<gene>
    <name evidence="1" type="primary">ilvA_2</name>
    <name evidence="1" type="ORF">NCTC9185_05000</name>
</gene>
<sequence>MSRIFETRLHELGYDCHDETHNPAFRFFLAG</sequence>
<name>A0A4U9DAQ8_RAOTE</name>
<dbReference type="GO" id="GO:0004794">
    <property type="term" value="F:threonine deaminase activity"/>
    <property type="evidence" value="ECO:0007669"/>
    <property type="project" value="UniProtKB-EC"/>
</dbReference>
<evidence type="ECO:0000313" key="2">
    <source>
        <dbReference type="Proteomes" id="UP000339249"/>
    </source>
</evidence>
<dbReference type="AlphaFoldDB" id="A0A4U9DAQ8"/>
<accession>A0A4U9DAQ8</accession>
<evidence type="ECO:0000313" key="1">
    <source>
        <dbReference type="EMBL" id="VTN12995.1"/>
    </source>
</evidence>
<dbReference type="Proteomes" id="UP000339249">
    <property type="component" value="Unassembled WGS sequence"/>
</dbReference>
<protein>
    <submittedName>
        <fullName evidence="1">L-threonine dehydratase biosynthetic IlvA</fullName>
        <ecNumber evidence="1">4.3.1.19</ecNumber>
    </submittedName>
</protein>
<reference evidence="1 2" key="1">
    <citation type="submission" date="2019-04" db="EMBL/GenBank/DDBJ databases">
        <authorList>
            <consortium name="Pathogen Informatics"/>
        </authorList>
    </citation>
    <scope>NUCLEOTIDE SEQUENCE [LARGE SCALE GENOMIC DNA]</scope>
    <source>
        <strain evidence="1 2">NCTC9185</strain>
    </source>
</reference>